<dbReference type="RefSeq" id="WP_034960423.1">
    <property type="nucleotide sequence ID" value="NZ_JMIW01000004.1"/>
</dbReference>
<evidence type="ECO:0000313" key="2">
    <source>
        <dbReference type="Proteomes" id="UP000027647"/>
    </source>
</evidence>
<accession>A0A074M8V2</accession>
<name>A0A074M8V2_ERYLO</name>
<protein>
    <recommendedName>
        <fullName evidence="3">Aldose 1-epimerase</fullName>
    </recommendedName>
</protein>
<dbReference type="GO" id="GO:0016853">
    <property type="term" value="F:isomerase activity"/>
    <property type="evidence" value="ECO:0007669"/>
    <property type="project" value="InterPro"/>
</dbReference>
<dbReference type="GO" id="GO:0030246">
    <property type="term" value="F:carbohydrate binding"/>
    <property type="evidence" value="ECO:0007669"/>
    <property type="project" value="InterPro"/>
</dbReference>
<comment type="caution">
    <text evidence="1">The sequence shown here is derived from an EMBL/GenBank/DDBJ whole genome shotgun (WGS) entry which is preliminary data.</text>
</comment>
<dbReference type="Pfam" id="PF01263">
    <property type="entry name" value="Aldose_epim"/>
    <property type="match status" value="1"/>
</dbReference>
<dbReference type="STRING" id="1044.EH31_11900"/>
<dbReference type="EMBL" id="JMIW01000004">
    <property type="protein sequence ID" value="KEO89849.1"/>
    <property type="molecule type" value="Genomic_DNA"/>
</dbReference>
<evidence type="ECO:0008006" key="3">
    <source>
        <dbReference type="Google" id="ProtNLM"/>
    </source>
</evidence>
<dbReference type="eggNOG" id="COG2017">
    <property type="taxonomic scope" value="Bacteria"/>
</dbReference>
<dbReference type="InterPro" id="IPR014718">
    <property type="entry name" value="GH-type_carb-bd"/>
</dbReference>
<reference evidence="1 2" key="1">
    <citation type="submission" date="2014-04" db="EMBL/GenBank/DDBJ databases">
        <title>A comprehensive comparison of genomes of Erythrobacter spp. strains.</title>
        <authorList>
            <person name="Zheng Q."/>
        </authorList>
    </citation>
    <scope>NUCLEOTIDE SEQUENCE [LARGE SCALE GENOMIC DNA]</scope>
    <source>
        <strain evidence="1 2">DSM 6997</strain>
    </source>
</reference>
<gene>
    <name evidence="1" type="ORF">EH31_11900</name>
</gene>
<dbReference type="Gene3D" id="2.70.98.10">
    <property type="match status" value="1"/>
</dbReference>
<dbReference type="InterPro" id="IPR011013">
    <property type="entry name" value="Gal_mutarotase_sf_dom"/>
</dbReference>
<dbReference type="InterPro" id="IPR008183">
    <property type="entry name" value="Aldose_1/G6P_1-epimerase"/>
</dbReference>
<evidence type="ECO:0000313" key="1">
    <source>
        <dbReference type="EMBL" id="KEO89849.1"/>
    </source>
</evidence>
<dbReference type="GO" id="GO:0005975">
    <property type="term" value="P:carbohydrate metabolic process"/>
    <property type="evidence" value="ECO:0007669"/>
    <property type="project" value="InterPro"/>
</dbReference>
<dbReference type="SUPFAM" id="SSF74650">
    <property type="entry name" value="Galactose mutarotase-like"/>
    <property type="match status" value="1"/>
</dbReference>
<dbReference type="Proteomes" id="UP000027647">
    <property type="component" value="Unassembled WGS sequence"/>
</dbReference>
<proteinExistence type="predicted"/>
<keyword evidence="2" id="KW-1185">Reference proteome</keyword>
<sequence length="265" mass="29703">MGGGILSFTWRGIDIFRPSVGHGGPLGLASFPLVPFCNRIAAGCVPYRGKPWMLQPAPLGIEPVHALHGIGWRSPWSTIETGERFVRLGLKHDGTLWPWAFSSEQRLQASPEGFAFSMSATNNDTSPMPTGLGLHPYFPRKDARIELGARAIWEMGQDRLPTNRRELSRTPNWFDKKGLDHCFECDALPFTIAWPTHRLFVRPSKNLAFTHVYTPSGEDFFCIEPVSHIPNAVNSTLHRSVTGHVMLEPGETMEIECRFLVEELL</sequence>
<dbReference type="AlphaFoldDB" id="A0A074M8V2"/>
<organism evidence="1 2">
    <name type="scientific">Erythrobacter longus</name>
    <dbReference type="NCBI Taxonomy" id="1044"/>
    <lineage>
        <taxon>Bacteria</taxon>
        <taxon>Pseudomonadati</taxon>
        <taxon>Pseudomonadota</taxon>
        <taxon>Alphaproteobacteria</taxon>
        <taxon>Sphingomonadales</taxon>
        <taxon>Erythrobacteraceae</taxon>
        <taxon>Erythrobacter/Porphyrobacter group</taxon>
        <taxon>Erythrobacter</taxon>
    </lineage>
</organism>